<dbReference type="Proteomes" id="UP000001554">
    <property type="component" value="Chromosome 2"/>
</dbReference>
<feature type="compositionally biased region" description="Basic and acidic residues" evidence="1">
    <location>
        <begin position="350"/>
        <end position="383"/>
    </location>
</feature>
<feature type="compositionally biased region" description="Basic and acidic residues" evidence="1">
    <location>
        <begin position="159"/>
        <end position="174"/>
    </location>
</feature>
<evidence type="ECO:0000256" key="1">
    <source>
        <dbReference type="SAM" id="MobiDB-lite"/>
    </source>
</evidence>
<protein>
    <submittedName>
        <fullName evidence="3">Microtubule-associated protein 1S-like</fullName>
    </submittedName>
</protein>
<reference evidence="3" key="3">
    <citation type="submission" date="2025-08" db="UniProtKB">
        <authorList>
            <consortium name="RefSeq"/>
        </authorList>
    </citation>
    <scope>IDENTIFICATION</scope>
</reference>
<feature type="compositionally biased region" description="Basic residues" evidence="1">
    <location>
        <begin position="135"/>
        <end position="149"/>
    </location>
</feature>
<evidence type="ECO:0000313" key="3">
    <source>
        <dbReference type="RefSeq" id="XP_035699452.1"/>
    </source>
</evidence>
<dbReference type="OMA" id="QIVICEP"/>
<feature type="compositionally biased region" description="Basic residues" evidence="1">
    <location>
        <begin position="262"/>
        <end position="282"/>
    </location>
</feature>
<accession>A0A9J7NAW0</accession>
<dbReference type="GO" id="GO:0005874">
    <property type="term" value="C:microtubule"/>
    <property type="evidence" value="ECO:0007669"/>
    <property type="project" value="InterPro"/>
</dbReference>
<gene>
    <name evidence="3" type="primary">LOC118432051</name>
</gene>
<dbReference type="GO" id="GO:0000226">
    <property type="term" value="P:microtubule cytoskeleton organization"/>
    <property type="evidence" value="ECO:0007669"/>
    <property type="project" value="InterPro"/>
</dbReference>
<reference evidence="2" key="2">
    <citation type="journal article" date="2020" name="Nat. Ecol. Evol.">
        <title>Deeply conserved synteny resolves early events in vertebrate evolution.</title>
        <authorList>
            <person name="Simakov O."/>
            <person name="Marletaz F."/>
            <person name="Yue J.X."/>
            <person name="O'Connell B."/>
            <person name="Jenkins J."/>
            <person name="Brandt A."/>
            <person name="Calef R."/>
            <person name="Tung C.H."/>
            <person name="Huang T.K."/>
            <person name="Schmutz J."/>
            <person name="Satoh N."/>
            <person name="Yu J.K."/>
            <person name="Putnam N.H."/>
            <person name="Green R.E."/>
            <person name="Rokhsar D.S."/>
        </authorList>
    </citation>
    <scope>NUCLEOTIDE SEQUENCE [LARGE SCALE GENOMIC DNA]</scope>
    <source>
        <strain evidence="2">S238N-H82</strain>
    </source>
</reference>
<proteinExistence type="predicted"/>
<dbReference type="GO" id="GO:0008017">
    <property type="term" value="F:microtubule binding"/>
    <property type="evidence" value="ECO:0007669"/>
    <property type="project" value="InterPro"/>
</dbReference>
<dbReference type="AlphaFoldDB" id="A0A9J7NAW0"/>
<feature type="compositionally biased region" description="Basic and acidic residues" evidence="1">
    <location>
        <begin position="230"/>
        <end position="247"/>
    </location>
</feature>
<sequence>MEEEHQEAPLDFERIQTAPGGLIQGDVHVYGGPQEAAIDFDHSPEDPLDPPPIIPRRDLDPDPPAPDPDPMMMAPDDPQAQAENMNAPLMNGINGIDGIPDPKVDPNANPDPDAEGNVAPPPPPPTDLPTTEKPKKAKTGTSKTKKPGSKTKTSSARQNLERRMQDSLKTEKVGTRRPASGKSLTTTSTKRGPPSPVKDKEITKKTAKTEDNIKLEKKALHKSRAPTKKAKSDLSKPKDSARKDDKPGGLANLKKRSDSSERRRHRRSNSRRKRRRRRRSQLKAKERRLSEKSSSSDRVDAKPNDQKSEEGIEKKTTTTKETPEKAPEDAKSTGSNPEGKAEKKAKKSDKKPSEAKKEKSSAKKANEELKKEKKEKRPAEVASKKTPTPPKPKAQHKGEEAKKPARVSTVKTEKVLAVKAATHSAPPTPKPAPPPPQTGPPVYLDLAYVPAHANSSYADAEFFRRIRCRYYVISGNSKSTDEPSISVLNSLLEGKQMWGNGDFEVTLIPTYDTEAMREWYQKNYSTLEQARINVIASGSKVVMQDESFEACKIEF</sequence>
<dbReference type="GeneID" id="118432051"/>
<dbReference type="PANTHER" id="PTHR13843">
    <property type="entry name" value="MICROTUBULE-ASSOCIATED PROTEIN"/>
    <property type="match status" value="1"/>
</dbReference>
<dbReference type="OrthoDB" id="5371837at2759"/>
<organism evidence="2 3">
    <name type="scientific">Branchiostoma floridae</name>
    <name type="common">Florida lancelet</name>
    <name type="synonym">Amphioxus</name>
    <dbReference type="NCBI Taxonomy" id="7739"/>
    <lineage>
        <taxon>Eukaryota</taxon>
        <taxon>Metazoa</taxon>
        <taxon>Chordata</taxon>
        <taxon>Cephalochordata</taxon>
        <taxon>Leptocardii</taxon>
        <taxon>Amphioxiformes</taxon>
        <taxon>Branchiostomatidae</taxon>
        <taxon>Branchiostoma</taxon>
    </lineage>
</organism>
<reference evidence="3" key="1">
    <citation type="journal article" date="2016" name="Genome Biol. Evol.">
        <title>Conserved non-coding elements in the most distant genera of cephalochordates: the Goldilocks principle.</title>
        <authorList>
            <person name="Yue J.X."/>
            <person name="Kozmikova I."/>
            <person name="Ono H."/>
            <person name="Nossa C.W."/>
            <person name="Kozmik Z."/>
            <person name="Putnam N.H."/>
            <person name="Yu J.K."/>
            <person name="Holland L.Z."/>
        </authorList>
    </citation>
    <scope>NUCLEOTIDE SEQUENCE</scope>
</reference>
<name>A0A9J7NAW0_BRAFL</name>
<feature type="compositionally biased region" description="Pro residues" evidence="1">
    <location>
        <begin position="426"/>
        <end position="439"/>
    </location>
</feature>
<feature type="compositionally biased region" description="Basic and acidic residues" evidence="1">
    <location>
        <begin position="197"/>
        <end position="218"/>
    </location>
</feature>
<feature type="compositionally biased region" description="Basic residues" evidence="1">
    <location>
        <begin position="219"/>
        <end position="229"/>
    </location>
</feature>
<dbReference type="PANTHER" id="PTHR13843:SF12">
    <property type="entry name" value="ATPASE F1_V1_A1 COMPLEX ALPHA_BETA SUBUNIT NUCLEOTIDE-BINDING DOMAIN-CONTAINING PROTEIN"/>
    <property type="match status" value="1"/>
</dbReference>
<feature type="compositionally biased region" description="Basic and acidic residues" evidence="1">
    <location>
        <begin position="283"/>
        <end position="331"/>
    </location>
</feature>
<keyword evidence="2" id="KW-1185">Reference proteome</keyword>
<dbReference type="InterPro" id="IPR026074">
    <property type="entry name" value="MAP1"/>
</dbReference>
<dbReference type="KEGG" id="bfo:118432051"/>
<feature type="region of interest" description="Disordered" evidence="1">
    <location>
        <begin position="31"/>
        <end position="439"/>
    </location>
</feature>
<evidence type="ECO:0000313" key="2">
    <source>
        <dbReference type="Proteomes" id="UP000001554"/>
    </source>
</evidence>
<dbReference type="RefSeq" id="XP_035699452.1">
    <property type="nucleotide sequence ID" value="XM_035843559.1"/>
</dbReference>